<accession>A0ABU6JRE2</accession>
<keyword evidence="1" id="KW-0479">Metal-binding</keyword>
<dbReference type="InterPro" id="IPR000836">
    <property type="entry name" value="PRTase_dom"/>
</dbReference>
<keyword evidence="3" id="KW-1185">Reference proteome</keyword>
<evidence type="ECO:0000256" key="1">
    <source>
        <dbReference type="ARBA" id="ARBA00022723"/>
    </source>
</evidence>
<dbReference type="SUPFAM" id="SSF53271">
    <property type="entry name" value="PRTase-like"/>
    <property type="match status" value="1"/>
</dbReference>
<comment type="caution">
    <text evidence="2">The sequence shown here is derived from an EMBL/GenBank/DDBJ whole genome shotgun (WGS) entry which is preliminary data.</text>
</comment>
<evidence type="ECO:0000313" key="3">
    <source>
        <dbReference type="Proteomes" id="UP001309705"/>
    </source>
</evidence>
<protein>
    <recommendedName>
        <fullName evidence="4">Phosphoribosyl transferase</fullName>
    </recommendedName>
</protein>
<dbReference type="CDD" id="cd01427">
    <property type="entry name" value="HAD_like"/>
    <property type="match status" value="1"/>
</dbReference>
<dbReference type="Proteomes" id="UP001309705">
    <property type="component" value="Unassembled WGS sequence"/>
</dbReference>
<dbReference type="SUPFAM" id="SSF56784">
    <property type="entry name" value="HAD-like"/>
    <property type="match status" value="1"/>
</dbReference>
<dbReference type="Gene3D" id="3.40.50.1000">
    <property type="entry name" value="HAD superfamily/HAD-like"/>
    <property type="match status" value="1"/>
</dbReference>
<dbReference type="RefSeq" id="WP_327618152.1">
    <property type="nucleotide sequence ID" value="NZ_JAYWTM010000007.1"/>
</dbReference>
<reference evidence="2 3" key="1">
    <citation type="journal article" date="2017" name="Int. J. Syst. Evol. Microbiol.">
        <title>Brenneria populi subsp. brevivirga subsp. nov. isolated from symptomatic bark of Populus x euramericana canker, and description of Brenneria populi subsp. populi subsp. nov.</title>
        <authorList>
            <person name="Zheng M.H."/>
            <person name="Piao C.G."/>
            <person name="Xue H."/>
            <person name="Guo M.W."/>
            <person name="Li Y."/>
        </authorList>
    </citation>
    <scope>NUCLEOTIDE SEQUENCE [LARGE SCALE GENOMIC DNA]</scope>
    <source>
        <strain evidence="2 3">D9-5</strain>
    </source>
</reference>
<dbReference type="InterPro" id="IPR023214">
    <property type="entry name" value="HAD_sf"/>
</dbReference>
<proteinExistence type="predicted"/>
<evidence type="ECO:0000313" key="2">
    <source>
        <dbReference type="EMBL" id="MEC5343177.1"/>
    </source>
</evidence>
<dbReference type="EMBL" id="JAYWTM010000007">
    <property type="protein sequence ID" value="MEC5343177.1"/>
    <property type="molecule type" value="Genomic_DNA"/>
</dbReference>
<dbReference type="InterPro" id="IPR036412">
    <property type="entry name" value="HAD-like_sf"/>
</dbReference>
<organism evidence="2 3">
    <name type="scientific">Brenneria populi</name>
    <dbReference type="NCBI Taxonomy" id="1505588"/>
    <lineage>
        <taxon>Bacteria</taxon>
        <taxon>Pseudomonadati</taxon>
        <taxon>Pseudomonadota</taxon>
        <taxon>Gammaproteobacteria</taxon>
        <taxon>Enterobacterales</taxon>
        <taxon>Pectobacteriaceae</taxon>
        <taxon>Brenneria</taxon>
    </lineage>
</organism>
<name>A0ABU6JRE2_9GAMM</name>
<evidence type="ECO:0008006" key="4">
    <source>
        <dbReference type="Google" id="ProtNLM"/>
    </source>
</evidence>
<sequence length="427" mass="48484">MLLKAVIFSVSDVVLPTRSNPHSTEKKKSINKEFRKLLNFLSSKNIQTIFLTNNNRMVFSDNKQIPLNEFFAKYYPNSKHYCRALNSDIPAKQSGRAISFIMKDLNLERNEIIYVGRSDEDLQAATNGKVLFLNATWFEPVNEYGFLFSSPKEIARFIDIFCLRETTWGWQGNLKNAHYYALAPFSTYLADFSLYSENARSLAKLSIGTPDFWIRYLAASIFFSGLSNGAKYITTYVGHSSDNPYKLGGIMEHDLKGLAVAFKGKYLKDLFIRHTSADKSQNVRRQGGDVSITSQINTVHLNPAPIKNSNTGERYVNPPKLRGAKVLIIDDFCTEGNAHETARMYLNAAGAEVVSISWLKTINRDVKVFEPNKRLTPWKPNTLSVEQVIPIGSISYRENLTGSEAPQELTTKIQRYDNWDWPDLVNI</sequence>
<dbReference type="CDD" id="cd06223">
    <property type="entry name" value="PRTases_typeI"/>
    <property type="match status" value="1"/>
</dbReference>
<dbReference type="Gene3D" id="3.40.50.2020">
    <property type="match status" value="1"/>
</dbReference>
<dbReference type="InterPro" id="IPR029057">
    <property type="entry name" value="PRTase-like"/>
</dbReference>
<gene>
    <name evidence="2" type="ORF">VSX58_11295</name>
</gene>